<feature type="compositionally biased region" description="Basic and acidic residues" evidence="1">
    <location>
        <begin position="263"/>
        <end position="273"/>
    </location>
</feature>
<dbReference type="InterPro" id="IPR052055">
    <property type="entry name" value="Hepadnavirus_pol/RT"/>
</dbReference>
<feature type="compositionally biased region" description="Low complexity" evidence="1">
    <location>
        <begin position="33"/>
        <end position="47"/>
    </location>
</feature>
<evidence type="ECO:0000313" key="2">
    <source>
        <dbReference type="EMBL" id="KAL0859632.1"/>
    </source>
</evidence>
<name>A0ABR3H4D6_LOXSC</name>
<dbReference type="SUPFAM" id="SSF56672">
    <property type="entry name" value="DNA/RNA polymerases"/>
    <property type="match status" value="1"/>
</dbReference>
<evidence type="ECO:0000313" key="3">
    <source>
        <dbReference type="Proteomes" id="UP001549920"/>
    </source>
</evidence>
<reference evidence="2 3" key="1">
    <citation type="submission" date="2024-06" db="EMBL/GenBank/DDBJ databases">
        <title>A chromosome-level genome assembly of beet webworm, Loxostege sticticalis.</title>
        <authorList>
            <person name="Zhang Y."/>
        </authorList>
    </citation>
    <scope>NUCLEOTIDE SEQUENCE [LARGE SCALE GENOMIC DNA]</scope>
    <source>
        <strain evidence="2">AQ026</strain>
        <tissue evidence="2">Whole body</tissue>
    </source>
</reference>
<keyword evidence="3" id="KW-1185">Reference proteome</keyword>
<feature type="region of interest" description="Disordered" evidence="1">
    <location>
        <begin position="257"/>
        <end position="331"/>
    </location>
</feature>
<dbReference type="InterPro" id="IPR043502">
    <property type="entry name" value="DNA/RNA_pol_sf"/>
</dbReference>
<comment type="caution">
    <text evidence="2">The sequence shown here is derived from an EMBL/GenBank/DDBJ whole genome shotgun (WGS) entry which is preliminary data.</text>
</comment>
<feature type="region of interest" description="Disordered" evidence="1">
    <location>
        <begin position="17"/>
        <end position="73"/>
    </location>
</feature>
<dbReference type="CDD" id="cd09275">
    <property type="entry name" value="RNase_HI_RT_DIRS1"/>
    <property type="match status" value="1"/>
</dbReference>
<protein>
    <submittedName>
        <fullName evidence="2">Uncharacterized protein</fullName>
    </submittedName>
</protein>
<evidence type="ECO:0000256" key="1">
    <source>
        <dbReference type="SAM" id="MobiDB-lite"/>
    </source>
</evidence>
<accession>A0ABR3H4D6</accession>
<dbReference type="Proteomes" id="UP001549920">
    <property type="component" value="Unassembled WGS sequence"/>
</dbReference>
<dbReference type="PANTHER" id="PTHR33050">
    <property type="entry name" value="REVERSE TRANSCRIPTASE DOMAIN-CONTAINING PROTEIN"/>
    <property type="match status" value="1"/>
</dbReference>
<dbReference type="EMBL" id="JBEUOH010000027">
    <property type="protein sequence ID" value="KAL0859632.1"/>
    <property type="molecule type" value="Genomic_DNA"/>
</dbReference>
<organism evidence="2 3">
    <name type="scientific">Loxostege sticticalis</name>
    <name type="common">Beet webworm moth</name>
    <dbReference type="NCBI Taxonomy" id="481309"/>
    <lineage>
        <taxon>Eukaryota</taxon>
        <taxon>Metazoa</taxon>
        <taxon>Ecdysozoa</taxon>
        <taxon>Arthropoda</taxon>
        <taxon>Hexapoda</taxon>
        <taxon>Insecta</taxon>
        <taxon>Pterygota</taxon>
        <taxon>Neoptera</taxon>
        <taxon>Endopterygota</taxon>
        <taxon>Lepidoptera</taxon>
        <taxon>Glossata</taxon>
        <taxon>Ditrysia</taxon>
        <taxon>Pyraloidea</taxon>
        <taxon>Crambidae</taxon>
        <taxon>Pyraustinae</taxon>
        <taxon>Loxostege</taxon>
    </lineage>
</organism>
<proteinExistence type="predicted"/>
<dbReference type="PANTHER" id="PTHR33050:SF7">
    <property type="entry name" value="RIBONUCLEASE H"/>
    <property type="match status" value="1"/>
</dbReference>
<sequence>MLPRVRESVIVCVRGRSVDTGSRAPGAPRPRARSSASRSRSASSSSSSEEEPPPKSIESIHGTETFPPVSSLPDAQVSANQRLDDKTRHQPSLLPFAHRGRASYILTRLAAGSWSLKQAQRLLGYFNFATFITHRGRLHCRTLQRHARQLQKQPRRFELFTEEVRLELEWWLENVSQKSPIHRESLPINYVVTDASDVRWGALLNNDMIQGTWTRRQRNCNLKEMYAVIAAISSKAQTLNNSSIVLQSDNRTVVSYIKKRRRNEVSKASRDDQATSGTDRQPKRRTSPSPPAGTVQYGSRPPLAQSRRLRVAPSERGDGEGIQPLGDPRQISRVQRGSHRIELCYARLVRLERLLSRRFQQMLEIRSRASTIIVAPKWTKPFWRPDLKSRALARPVKMKNLTKTLIDTAPGRPPAQVHNVQFEAWLISAGTL</sequence>
<gene>
    <name evidence="2" type="ORF">ABMA27_010758</name>
</gene>